<reference evidence="1" key="1">
    <citation type="submission" date="2010-08" db="EMBL/GenBank/DDBJ databases">
        <authorList>
            <person name="Muzny D."/>
            <person name="Qin X."/>
            <person name="Buhay C."/>
            <person name="Dugan-Rocha S."/>
            <person name="Ding Y."/>
            <person name="Chen G."/>
            <person name="Hawes A."/>
            <person name="Holder M."/>
            <person name="Jhangiani S."/>
            <person name="Johnson A."/>
            <person name="Khan Z."/>
            <person name="Li Z."/>
            <person name="Liu W."/>
            <person name="Liu X."/>
            <person name="Perez L."/>
            <person name="Shen H."/>
            <person name="Wang Q."/>
            <person name="Watt J."/>
            <person name="Xi L."/>
            <person name="Xin Y."/>
            <person name="Zhou J."/>
            <person name="Deng J."/>
            <person name="Jiang H."/>
            <person name="Liu Y."/>
            <person name="Qu J."/>
            <person name="Song X.-Z."/>
            <person name="Zhang L."/>
            <person name="Villasana D."/>
            <person name="Johnson A."/>
            <person name="Liu J."/>
            <person name="Liyanage D."/>
            <person name="Lorensuhewa L."/>
            <person name="Robinson T."/>
            <person name="Song A."/>
            <person name="Song B.-B."/>
            <person name="Dinh H."/>
            <person name="Thornton R."/>
            <person name="Coyle M."/>
            <person name="Francisco L."/>
            <person name="Jackson L."/>
            <person name="Javaid M."/>
            <person name="Korchina V."/>
            <person name="Kovar C."/>
            <person name="Mata R."/>
            <person name="Mathew T."/>
            <person name="Ngo R."/>
            <person name="Nguyen L."/>
            <person name="Nguyen N."/>
            <person name="Okwuonu G."/>
            <person name="Ongeri F."/>
            <person name="Pham C."/>
            <person name="Simmons D."/>
            <person name="Wilczek-Boney K."/>
            <person name="Hale W."/>
            <person name="Jakkamsetti A."/>
            <person name="Pham P."/>
            <person name="Ruth R."/>
            <person name="San Lucas F."/>
            <person name="Warren J."/>
            <person name="Zhang J."/>
            <person name="Zhao Z."/>
            <person name="Zhou C."/>
            <person name="Zhu D."/>
            <person name="Lee S."/>
            <person name="Bess C."/>
            <person name="Blankenburg K."/>
            <person name="Forbes L."/>
            <person name="Fu Q."/>
            <person name="Gubbala S."/>
            <person name="Hirani K."/>
            <person name="Jayaseelan J.C."/>
            <person name="Lara F."/>
            <person name="Munidasa M."/>
            <person name="Palculict T."/>
            <person name="Patil S."/>
            <person name="Pu L.-L."/>
            <person name="Saada N."/>
            <person name="Tang L."/>
            <person name="Weissenberger G."/>
            <person name="Zhu Y."/>
            <person name="Hemphill L."/>
            <person name="Shang Y."/>
            <person name="Youmans B."/>
            <person name="Ayvaz T."/>
            <person name="Ross M."/>
            <person name="Santibanez J."/>
            <person name="Aqrawi P."/>
            <person name="Gross S."/>
            <person name="Joshi V."/>
            <person name="Fowler G."/>
            <person name="Nazareth L."/>
            <person name="Reid J."/>
            <person name="Worley K."/>
            <person name="Petrosino J."/>
            <person name="Highlander S."/>
            <person name="Gibbs R."/>
        </authorList>
    </citation>
    <scope>NUCLEOTIDE SEQUENCE [LARGE SCALE GENOMIC DNA]</scope>
    <source>
        <strain evidence="1">DSM 15272</strain>
    </source>
</reference>
<dbReference type="InterPro" id="IPR023393">
    <property type="entry name" value="START-like_dom_sf"/>
</dbReference>
<dbReference type="AlphaFoldDB" id="E2S834"/>
<evidence type="ECO:0000313" key="2">
    <source>
        <dbReference type="Proteomes" id="UP000003111"/>
    </source>
</evidence>
<evidence type="ECO:0008006" key="3">
    <source>
        <dbReference type="Google" id="ProtNLM"/>
    </source>
</evidence>
<protein>
    <recommendedName>
        <fullName evidence="3">Polyketide cyclase/dehydrase</fullName>
    </recommendedName>
</protein>
<proteinExistence type="predicted"/>
<dbReference type="EMBL" id="ACLF03000001">
    <property type="protein sequence ID" value="EFQ84850.1"/>
    <property type="molecule type" value="Genomic_DNA"/>
</dbReference>
<dbReference type="Proteomes" id="UP000003111">
    <property type="component" value="Unassembled WGS sequence"/>
</dbReference>
<dbReference type="Pfam" id="PF10604">
    <property type="entry name" value="Polyketide_cyc2"/>
    <property type="match status" value="1"/>
</dbReference>
<dbReference type="eggNOG" id="COG3427">
    <property type="taxonomic scope" value="Bacteria"/>
</dbReference>
<keyword evidence="2" id="KW-1185">Reference proteome</keyword>
<dbReference type="InterPro" id="IPR019587">
    <property type="entry name" value="Polyketide_cyclase/dehydratase"/>
</dbReference>
<evidence type="ECO:0000313" key="1">
    <source>
        <dbReference type="EMBL" id="EFQ84850.1"/>
    </source>
</evidence>
<accession>E2S834</accession>
<comment type="caution">
    <text evidence="1">The sequence shown here is derived from an EMBL/GenBank/DDBJ whole genome shotgun (WGS) entry which is preliminary data.</text>
</comment>
<dbReference type="STRING" id="585531.HMPREF0063_10191"/>
<sequence>MPAWVMATSHSIELTQATTAPPAAVWDVITDLDAAPDVLSGVDRVERIEGPGYAVGTRWRETRTMMGKSASEEMVVTAVEPTSRTVVEADGGGVHYRSEFELVPDGSGTTIVFRFSGEQVGTPSVVQRLVWRAFGGLGLKLTSKVMRTDLADIAAAAEARTV</sequence>
<organism evidence="1 2">
    <name type="scientific">Aeromicrobium marinum DSM 15272</name>
    <dbReference type="NCBI Taxonomy" id="585531"/>
    <lineage>
        <taxon>Bacteria</taxon>
        <taxon>Bacillati</taxon>
        <taxon>Actinomycetota</taxon>
        <taxon>Actinomycetes</taxon>
        <taxon>Propionibacteriales</taxon>
        <taxon>Nocardioidaceae</taxon>
        <taxon>Aeromicrobium</taxon>
    </lineage>
</organism>
<gene>
    <name evidence="1" type="ORF">HMPREF0063_10191</name>
</gene>
<dbReference type="Gene3D" id="3.30.530.20">
    <property type="match status" value="1"/>
</dbReference>
<name>E2S834_9ACTN</name>
<dbReference type="SUPFAM" id="SSF55961">
    <property type="entry name" value="Bet v1-like"/>
    <property type="match status" value="1"/>
</dbReference>
<dbReference type="HOGENOM" id="CLU_132619_1_0_11"/>